<dbReference type="EMBL" id="OIVN01006046">
    <property type="protein sequence ID" value="SPD24952.1"/>
    <property type="molecule type" value="Genomic_DNA"/>
</dbReference>
<dbReference type="GO" id="GO:0005829">
    <property type="term" value="C:cytosol"/>
    <property type="evidence" value="ECO:0007669"/>
    <property type="project" value="TreeGrafter"/>
</dbReference>
<evidence type="ECO:0000256" key="1">
    <source>
        <dbReference type="SAM" id="Coils"/>
    </source>
</evidence>
<reference evidence="2" key="1">
    <citation type="submission" date="2018-02" db="EMBL/GenBank/DDBJ databases">
        <authorList>
            <person name="Cohen D.B."/>
            <person name="Kent A.D."/>
        </authorList>
    </citation>
    <scope>NUCLEOTIDE SEQUENCE</scope>
</reference>
<keyword evidence="1" id="KW-0175">Coiled coil</keyword>
<proteinExistence type="predicted"/>
<sequence>MMGIDYQSKRGYIGLDYHGRTITFKILPVGVHMGHLQWLLSHDDTAQKVKELKDEFRGKTVLLSVDDMDMCKGISFKIKVMKQLLEEQEVLKGKAVLVQIIDPARSQGKDIQDVENEIDSLARETNELNGEPGYHPIVLINWANSGIAKFCLGLRLGNRSEKIKSHVDKVSSLKP</sequence>
<gene>
    <name evidence="2" type="ORF">FSB_LOCUS52834</name>
</gene>
<organism evidence="2">
    <name type="scientific">Fagus sylvatica</name>
    <name type="common">Beechnut</name>
    <dbReference type="NCBI Taxonomy" id="28930"/>
    <lineage>
        <taxon>Eukaryota</taxon>
        <taxon>Viridiplantae</taxon>
        <taxon>Streptophyta</taxon>
        <taxon>Embryophyta</taxon>
        <taxon>Tracheophyta</taxon>
        <taxon>Spermatophyta</taxon>
        <taxon>Magnoliopsida</taxon>
        <taxon>eudicotyledons</taxon>
        <taxon>Gunneridae</taxon>
        <taxon>Pentapetalae</taxon>
        <taxon>rosids</taxon>
        <taxon>fabids</taxon>
        <taxon>Fagales</taxon>
        <taxon>Fagaceae</taxon>
        <taxon>Fagus</taxon>
    </lineage>
</organism>
<accession>A0A2N9IJC4</accession>
<dbReference type="PANTHER" id="PTHR10788">
    <property type="entry name" value="TREHALOSE-6-PHOSPHATE SYNTHASE"/>
    <property type="match status" value="1"/>
</dbReference>
<dbReference type="GO" id="GO:0004805">
    <property type="term" value="F:trehalose-phosphatase activity"/>
    <property type="evidence" value="ECO:0007669"/>
    <property type="project" value="TreeGrafter"/>
</dbReference>
<dbReference type="PANTHER" id="PTHR10788:SF46">
    <property type="entry name" value="ALPHA,ALPHA-TREHALOSE-PHOSPHATE SYNTHASE [UDP-FORMING] 11-RELATED"/>
    <property type="match status" value="1"/>
</dbReference>
<dbReference type="Gene3D" id="3.40.50.2000">
    <property type="entry name" value="Glycogen Phosphorylase B"/>
    <property type="match status" value="1"/>
</dbReference>
<dbReference type="SUPFAM" id="SSF53756">
    <property type="entry name" value="UDP-Glycosyltransferase/glycogen phosphorylase"/>
    <property type="match status" value="1"/>
</dbReference>
<dbReference type="Pfam" id="PF00982">
    <property type="entry name" value="Glyco_transf_20"/>
    <property type="match status" value="1"/>
</dbReference>
<evidence type="ECO:0000313" key="2">
    <source>
        <dbReference type="EMBL" id="SPD24952.1"/>
    </source>
</evidence>
<dbReference type="GO" id="GO:0005992">
    <property type="term" value="P:trehalose biosynthetic process"/>
    <property type="evidence" value="ECO:0007669"/>
    <property type="project" value="InterPro"/>
</dbReference>
<feature type="coiled-coil region" evidence="1">
    <location>
        <begin position="104"/>
        <end position="131"/>
    </location>
</feature>
<dbReference type="AlphaFoldDB" id="A0A2N9IJC4"/>
<protein>
    <submittedName>
        <fullName evidence="2">Uncharacterized protein</fullName>
    </submittedName>
</protein>
<name>A0A2N9IJC4_FAGSY</name>
<dbReference type="InterPro" id="IPR001830">
    <property type="entry name" value="Glyco_trans_20"/>
</dbReference>